<dbReference type="HOGENOM" id="CLU_038732_9_0_1"/>
<sequence length="369" mass="39277">MKSTIMTTPLAIQTLKSTYKFLQAPIIVSAPMRVFAGPDLAVATSRAGGLGFIGPGVKPTDLDSKLEKARGLLEQSPVHHNSVSSQPSFSHTLPIGVGFQLFDGDLNIATSTVRKYKPAAAWLFVPKMGQSEVDQWTLELREASPSTKIWLQIGSVAEAVAAAKSKHAPDVLVIQGIDAGGHGLRKGAGIVSLLPEVSDALRNIGANIPLFGAGGIADGRGVAAVLGTGVAAGAVMGTRFLASKEADIKTDYQKDVLRVSDGGQSTLRTDLFDRLQERHDWPERYDGRAIINASVRDELAGLDFEENKRLFQSQQEDGSLGWGDDGRMTAYVGSAIGLVTSVESAQDIIERAREDAKQALRQAVAEFGN</sequence>
<evidence type="ECO:0000256" key="3">
    <source>
        <dbReference type="ARBA" id="ARBA00023002"/>
    </source>
</evidence>
<evidence type="ECO:0000256" key="1">
    <source>
        <dbReference type="ARBA" id="ARBA00022630"/>
    </source>
</evidence>
<dbReference type="PANTHER" id="PTHR32332">
    <property type="entry name" value="2-NITROPROPANE DIOXYGENASE"/>
    <property type="match status" value="1"/>
</dbReference>
<keyword evidence="1" id="KW-0285">Flavoprotein</keyword>
<dbReference type="EMBL" id="KN846956">
    <property type="protein sequence ID" value="KIW73286.1"/>
    <property type="molecule type" value="Genomic_DNA"/>
</dbReference>
<evidence type="ECO:0000256" key="2">
    <source>
        <dbReference type="ARBA" id="ARBA00022643"/>
    </source>
</evidence>
<dbReference type="Pfam" id="PF03060">
    <property type="entry name" value="NMO"/>
    <property type="match status" value="1"/>
</dbReference>
<protein>
    <submittedName>
        <fullName evidence="4">Uncharacterized protein</fullName>
    </submittedName>
</protein>
<keyword evidence="2" id="KW-0288">FMN</keyword>
<dbReference type="InterPro" id="IPR004136">
    <property type="entry name" value="NMO"/>
</dbReference>
<gene>
    <name evidence="4" type="ORF">PV04_01418</name>
</gene>
<dbReference type="CDD" id="cd04730">
    <property type="entry name" value="NPD_like"/>
    <property type="match status" value="1"/>
</dbReference>
<accession>A0A0D2D6T8</accession>
<dbReference type="GO" id="GO:0018580">
    <property type="term" value="F:nitronate monooxygenase activity"/>
    <property type="evidence" value="ECO:0007669"/>
    <property type="project" value="InterPro"/>
</dbReference>
<organism evidence="4 5">
    <name type="scientific">Phialophora macrospora</name>
    <dbReference type="NCBI Taxonomy" id="1851006"/>
    <lineage>
        <taxon>Eukaryota</taxon>
        <taxon>Fungi</taxon>
        <taxon>Dikarya</taxon>
        <taxon>Ascomycota</taxon>
        <taxon>Pezizomycotina</taxon>
        <taxon>Eurotiomycetes</taxon>
        <taxon>Chaetothyriomycetidae</taxon>
        <taxon>Chaetothyriales</taxon>
        <taxon>Herpotrichiellaceae</taxon>
        <taxon>Phialophora</taxon>
    </lineage>
</organism>
<proteinExistence type="predicted"/>
<reference evidence="4 5" key="1">
    <citation type="submission" date="2015-01" db="EMBL/GenBank/DDBJ databases">
        <title>The Genome Sequence of Capronia semiimmersa CBS27337.</title>
        <authorList>
            <consortium name="The Broad Institute Genomics Platform"/>
            <person name="Cuomo C."/>
            <person name="de Hoog S."/>
            <person name="Gorbushina A."/>
            <person name="Stielow B."/>
            <person name="Teixiera M."/>
            <person name="Abouelleil A."/>
            <person name="Chapman S.B."/>
            <person name="Priest M."/>
            <person name="Young S.K."/>
            <person name="Wortman J."/>
            <person name="Nusbaum C."/>
            <person name="Birren B."/>
        </authorList>
    </citation>
    <scope>NUCLEOTIDE SEQUENCE [LARGE SCALE GENOMIC DNA]</scope>
    <source>
        <strain evidence="4 5">CBS 27337</strain>
    </source>
</reference>
<dbReference type="PANTHER" id="PTHR32332:SF34">
    <property type="entry name" value="2-NITROPROPANE DIOXYGENASE FAMILY, PUTATIVE-RELATED"/>
    <property type="match status" value="1"/>
</dbReference>
<keyword evidence="5" id="KW-1185">Reference proteome</keyword>
<dbReference type="InterPro" id="IPR013785">
    <property type="entry name" value="Aldolase_TIM"/>
</dbReference>
<dbReference type="Gene3D" id="3.20.20.70">
    <property type="entry name" value="Aldolase class I"/>
    <property type="match status" value="1"/>
</dbReference>
<dbReference type="SUPFAM" id="SSF51412">
    <property type="entry name" value="Inosine monophosphate dehydrogenase (IMPDH)"/>
    <property type="match status" value="1"/>
</dbReference>
<dbReference type="STRING" id="5601.A0A0D2D6T8"/>
<keyword evidence="3" id="KW-0560">Oxidoreductase</keyword>
<dbReference type="Proteomes" id="UP000054266">
    <property type="component" value="Unassembled WGS sequence"/>
</dbReference>
<evidence type="ECO:0000313" key="4">
    <source>
        <dbReference type="EMBL" id="KIW73286.1"/>
    </source>
</evidence>
<dbReference type="AlphaFoldDB" id="A0A0D2D6T8"/>
<name>A0A0D2D6T8_9EURO</name>
<evidence type="ECO:0000313" key="5">
    <source>
        <dbReference type="Proteomes" id="UP000054266"/>
    </source>
</evidence>